<keyword evidence="3" id="KW-1185">Reference proteome</keyword>
<dbReference type="GO" id="GO:0032259">
    <property type="term" value="P:methylation"/>
    <property type="evidence" value="ECO:0007669"/>
    <property type="project" value="UniProtKB-KW"/>
</dbReference>
<dbReference type="CDD" id="cd02440">
    <property type="entry name" value="AdoMet_MTases"/>
    <property type="match status" value="1"/>
</dbReference>
<protein>
    <submittedName>
        <fullName evidence="2">Methyltransferase domain-containing protein</fullName>
    </submittedName>
</protein>
<dbReference type="Pfam" id="PF08241">
    <property type="entry name" value="Methyltransf_11"/>
    <property type="match status" value="1"/>
</dbReference>
<name>A0ABV6P0Z4_9ACTN</name>
<gene>
    <name evidence="2" type="ORF">ACFFHU_21410</name>
</gene>
<dbReference type="Gene3D" id="3.40.50.150">
    <property type="entry name" value="Vaccinia Virus protein VP39"/>
    <property type="match status" value="1"/>
</dbReference>
<dbReference type="EMBL" id="JBHLUE010000017">
    <property type="protein sequence ID" value="MFC0566686.1"/>
    <property type="molecule type" value="Genomic_DNA"/>
</dbReference>
<accession>A0ABV6P0Z4</accession>
<comment type="caution">
    <text evidence="2">The sequence shown here is derived from an EMBL/GenBank/DDBJ whole genome shotgun (WGS) entry which is preliminary data.</text>
</comment>
<feature type="domain" description="Methyltransferase type 11" evidence="1">
    <location>
        <begin position="47"/>
        <end position="142"/>
    </location>
</feature>
<dbReference type="InterPro" id="IPR029063">
    <property type="entry name" value="SAM-dependent_MTases_sf"/>
</dbReference>
<dbReference type="RefSeq" id="WP_377341565.1">
    <property type="nucleotide sequence ID" value="NZ_JBHLUE010000017.1"/>
</dbReference>
<dbReference type="SUPFAM" id="SSF53335">
    <property type="entry name" value="S-adenosyl-L-methionine-dependent methyltransferases"/>
    <property type="match status" value="1"/>
</dbReference>
<reference evidence="2 3" key="1">
    <citation type="submission" date="2024-09" db="EMBL/GenBank/DDBJ databases">
        <authorList>
            <person name="Sun Q."/>
            <person name="Mori K."/>
        </authorList>
    </citation>
    <scope>NUCLEOTIDE SEQUENCE [LARGE SCALE GENOMIC DNA]</scope>
    <source>
        <strain evidence="2 3">TBRC 2205</strain>
    </source>
</reference>
<evidence type="ECO:0000259" key="1">
    <source>
        <dbReference type="Pfam" id="PF08241"/>
    </source>
</evidence>
<dbReference type="InterPro" id="IPR013216">
    <property type="entry name" value="Methyltransf_11"/>
</dbReference>
<proteinExistence type="predicted"/>
<sequence>MTVSGTLNSAGPDPIGYMDAAARTSVGADYKRRLVEALAVEPGHTALDLGCGPGTDLDRLADAVGPTGRVLGVDPDPAMLAEARRRLTARPTVRLCHGDGHALPLADGSVERAKVDRVLQHLAAPGRAVAELRRVVRPGGLFGMAEPDWDTLAVSHPDVAFSRTFARFVAGQVRNPTIGRQLVRLVVDCGARVRSVTPVAVAFADFDEGDQILGLRRNVARAIEAGVLARAAAERWLADLAAGPFLAGFTFYLVIAESV</sequence>
<dbReference type="Proteomes" id="UP001589894">
    <property type="component" value="Unassembled WGS sequence"/>
</dbReference>
<dbReference type="GO" id="GO:0008168">
    <property type="term" value="F:methyltransferase activity"/>
    <property type="evidence" value="ECO:0007669"/>
    <property type="project" value="UniProtKB-KW"/>
</dbReference>
<evidence type="ECO:0000313" key="3">
    <source>
        <dbReference type="Proteomes" id="UP001589894"/>
    </source>
</evidence>
<dbReference type="PANTHER" id="PTHR43861">
    <property type="entry name" value="TRANS-ACONITATE 2-METHYLTRANSFERASE-RELATED"/>
    <property type="match status" value="1"/>
</dbReference>
<keyword evidence="2" id="KW-0489">Methyltransferase</keyword>
<evidence type="ECO:0000313" key="2">
    <source>
        <dbReference type="EMBL" id="MFC0566686.1"/>
    </source>
</evidence>
<organism evidence="2 3">
    <name type="scientific">Plantactinospora siamensis</name>
    <dbReference type="NCBI Taxonomy" id="555372"/>
    <lineage>
        <taxon>Bacteria</taxon>
        <taxon>Bacillati</taxon>
        <taxon>Actinomycetota</taxon>
        <taxon>Actinomycetes</taxon>
        <taxon>Micromonosporales</taxon>
        <taxon>Micromonosporaceae</taxon>
        <taxon>Plantactinospora</taxon>
    </lineage>
</organism>
<keyword evidence="2" id="KW-0808">Transferase</keyword>